<organism evidence="15 16">
    <name type="scientific">Patella caerulea</name>
    <name type="common">Rayed Mediterranean limpet</name>
    <dbReference type="NCBI Taxonomy" id="87958"/>
    <lineage>
        <taxon>Eukaryota</taxon>
        <taxon>Metazoa</taxon>
        <taxon>Spiralia</taxon>
        <taxon>Lophotrochozoa</taxon>
        <taxon>Mollusca</taxon>
        <taxon>Gastropoda</taxon>
        <taxon>Patellogastropoda</taxon>
        <taxon>Patelloidea</taxon>
        <taxon>Patellidae</taxon>
        <taxon>Patella</taxon>
    </lineage>
</organism>
<dbReference type="GO" id="GO:0005764">
    <property type="term" value="C:lysosome"/>
    <property type="evidence" value="ECO:0007669"/>
    <property type="project" value="UniProtKB-UniRule"/>
</dbReference>
<keyword evidence="16" id="KW-1185">Reference proteome</keyword>
<comment type="similarity">
    <text evidence="2 10">Belongs to the acid ceramidase family.</text>
</comment>
<dbReference type="PANTHER" id="PTHR28583:SF4">
    <property type="entry name" value="N-ACYLETHANOLAMINE-HYDROLYZING ACID AMIDASE"/>
    <property type="match status" value="1"/>
</dbReference>
<feature type="domain" description="Choloylglycine hydrolase/NAAA C-terminal" evidence="13">
    <location>
        <begin position="114"/>
        <end position="305"/>
    </location>
</feature>
<sequence>MTLTNFFLGLLLIISVSSDTPTTPGRYSVNLDLPAMQRWNDVVPRYKEAVKDMHDLLENLFDDALAVVDFVATELDQYIPQPYADEMRGISLALNMSLGEVVMSNLLFELGGACTSIVLEDANGVIWHARNLDFPLFSSKLRDIVILVDFQRGGKTVYSAATFAGYVGIISGQKPSAYSITVNTRNIGNVLLTALEAFLNRKSKPMAFLVRDTLDKVQTFTQAVQSLSNTDTEAEGYLAVAGISGNEAVVVTKDRVEADNLWYINATQGHWFDVQTNFDHWERPPYEDMNKTILATEALNKLGRSAISVNSLFKVLSTKHVLNRGTVYSVVMNPAVPGDMKIEVRHP</sequence>
<comment type="caution">
    <text evidence="15">The sequence shown here is derived from an EMBL/GenBank/DDBJ whole genome shotgun (WGS) entry which is preliminary data.</text>
</comment>
<dbReference type="InterPro" id="IPR029130">
    <property type="entry name" value="Acid_ceramidase_N"/>
</dbReference>
<dbReference type="AlphaFoldDB" id="A0AAN8J8M0"/>
<evidence type="ECO:0000256" key="6">
    <source>
        <dbReference type="ARBA" id="ARBA00023180"/>
    </source>
</evidence>
<gene>
    <name evidence="15" type="ORF">SNE40_019487</name>
</gene>
<reference evidence="15 16" key="1">
    <citation type="submission" date="2024-01" db="EMBL/GenBank/DDBJ databases">
        <title>The genome of the rayed Mediterranean limpet Patella caerulea (Linnaeus, 1758).</title>
        <authorList>
            <person name="Anh-Thu Weber A."/>
            <person name="Halstead-Nussloch G."/>
        </authorList>
    </citation>
    <scope>NUCLEOTIDE SEQUENCE [LARGE SCALE GENOMIC DNA]</scope>
    <source>
        <strain evidence="15">AATW-2023a</strain>
        <tissue evidence="15">Whole specimen</tissue>
    </source>
</reference>
<dbReference type="GO" id="GO:0017064">
    <property type="term" value="F:fatty acid amide hydrolase activity"/>
    <property type="evidence" value="ECO:0007669"/>
    <property type="project" value="InterPro"/>
</dbReference>
<evidence type="ECO:0000256" key="11">
    <source>
        <dbReference type="PIRSR" id="PIRSR017632-1"/>
    </source>
</evidence>
<evidence type="ECO:0000313" key="16">
    <source>
        <dbReference type="Proteomes" id="UP001347796"/>
    </source>
</evidence>
<dbReference type="EC" id="3.5.1.60" evidence="8"/>
<feature type="signal peptide" evidence="12">
    <location>
        <begin position="1"/>
        <end position="18"/>
    </location>
</feature>
<dbReference type="InterPro" id="IPR029132">
    <property type="entry name" value="CBAH/NAAA_C"/>
</dbReference>
<name>A0AAN8J8M0_PATCE</name>
<protein>
    <recommendedName>
        <fullName evidence="9">N-acylethanolamine-hydrolyzing acid amidase</fullName>
        <ecNumber evidence="8">3.5.1.60</ecNumber>
    </recommendedName>
</protein>
<keyword evidence="6" id="KW-0325">Glycoprotein</keyword>
<evidence type="ECO:0000256" key="4">
    <source>
        <dbReference type="ARBA" id="ARBA00022801"/>
    </source>
</evidence>
<dbReference type="GO" id="GO:0047412">
    <property type="term" value="F:N-(long-chain-acyl)ethanolamine deacylase activity"/>
    <property type="evidence" value="ECO:0007669"/>
    <property type="project" value="UniProtKB-EC"/>
</dbReference>
<dbReference type="GO" id="GO:0006631">
    <property type="term" value="P:fatty acid metabolic process"/>
    <property type="evidence" value="ECO:0007669"/>
    <property type="project" value="InterPro"/>
</dbReference>
<evidence type="ECO:0000259" key="14">
    <source>
        <dbReference type="Pfam" id="PF15508"/>
    </source>
</evidence>
<evidence type="ECO:0000256" key="2">
    <source>
        <dbReference type="ARBA" id="ARBA00005730"/>
    </source>
</evidence>
<dbReference type="PANTHER" id="PTHR28583">
    <property type="entry name" value="ACID AMIDASE"/>
    <property type="match status" value="1"/>
</dbReference>
<feature type="active site" description="Nucleophile" evidence="11">
    <location>
        <position position="114"/>
    </location>
</feature>
<evidence type="ECO:0000313" key="15">
    <source>
        <dbReference type="EMBL" id="KAK6171261.1"/>
    </source>
</evidence>
<feature type="domain" description="Acid ceramidase N-terminal" evidence="14">
    <location>
        <begin position="23"/>
        <end position="78"/>
    </location>
</feature>
<evidence type="ECO:0000256" key="9">
    <source>
        <dbReference type="ARBA" id="ARBA00040404"/>
    </source>
</evidence>
<evidence type="ECO:0000256" key="8">
    <source>
        <dbReference type="ARBA" id="ARBA00039046"/>
    </source>
</evidence>
<evidence type="ECO:0000259" key="13">
    <source>
        <dbReference type="Pfam" id="PF02275"/>
    </source>
</evidence>
<dbReference type="Pfam" id="PF02275">
    <property type="entry name" value="CBAH"/>
    <property type="match status" value="1"/>
</dbReference>
<evidence type="ECO:0000256" key="1">
    <source>
        <dbReference type="ARBA" id="ARBA00004872"/>
    </source>
</evidence>
<comment type="subunit">
    <text evidence="7">Heterodimer of an alpha and a beta subunit, produced by autocatalytic cleavage.</text>
</comment>
<comment type="pathway">
    <text evidence="1">Lipid metabolism; fatty acid metabolism.</text>
</comment>
<dbReference type="Pfam" id="PF15508">
    <property type="entry name" value="NAAA-beta"/>
    <property type="match status" value="1"/>
</dbReference>
<evidence type="ECO:0000256" key="10">
    <source>
        <dbReference type="PIRNR" id="PIRNR017632"/>
    </source>
</evidence>
<evidence type="ECO:0000256" key="5">
    <source>
        <dbReference type="ARBA" id="ARBA00023098"/>
    </source>
</evidence>
<keyword evidence="5 10" id="KW-0443">Lipid metabolism</keyword>
<evidence type="ECO:0000256" key="7">
    <source>
        <dbReference type="ARBA" id="ARBA00038527"/>
    </source>
</evidence>
<dbReference type="Proteomes" id="UP001347796">
    <property type="component" value="Unassembled WGS sequence"/>
</dbReference>
<evidence type="ECO:0000256" key="12">
    <source>
        <dbReference type="SAM" id="SignalP"/>
    </source>
</evidence>
<keyword evidence="4 10" id="KW-0378">Hydrolase</keyword>
<evidence type="ECO:0000256" key="3">
    <source>
        <dbReference type="ARBA" id="ARBA00022729"/>
    </source>
</evidence>
<accession>A0AAN8J8M0</accession>
<proteinExistence type="inferred from homology"/>
<dbReference type="InterPro" id="IPR016699">
    <property type="entry name" value="Acid_ceramidase-like"/>
</dbReference>
<dbReference type="EMBL" id="JAZGQO010000014">
    <property type="protein sequence ID" value="KAK6171261.1"/>
    <property type="molecule type" value="Genomic_DNA"/>
</dbReference>
<dbReference type="Gene3D" id="3.60.60.10">
    <property type="entry name" value="Penicillin V Acylase, Chain A"/>
    <property type="match status" value="1"/>
</dbReference>
<dbReference type="PIRSF" id="PIRSF017632">
    <property type="entry name" value="Acid_ceramidase-like"/>
    <property type="match status" value="1"/>
</dbReference>
<keyword evidence="3 12" id="KW-0732">Signal</keyword>
<feature type="chain" id="PRO_5043052486" description="N-acylethanolamine-hydrolyzing acid amidase" evidence="12">
    <location>
        <begin position="19"/>
        <end position="347"/>
    </location>
</feature>